<feature type="chain" id="PRO_5045433865" description="T9SS type A sorting domain-containing protein" evidence="1">
    <location>
        <begin position="22"/>
        <end position="457"/>
    </location>
</feature>
<evidence type="ECO:0000313" key="3">
    <source>
        <dbReference type="Proteomes" id="UP001500454"/>
    </source>
</evidence>
<evidence type="ECO:0000313" key="2">
    <source>
        <dbReference type="EMBL" id="GAA4378790.1"/>
    </source>
</evidence>
<protein>
    <recommendedName>
        <fullName evidence="4">T9SS type A sorting domain-containing protein</fullName>
    </recommendedName>
</protein>
<name>A0ABP8IXN0_9BACT</name>
<dbReference type="InterPro" id="IPR026444">
    <property type="entry name" value="Secre_tail"/>
</dbReference>
<dbReference type="EMBL" id="BAABHA010000002">
    <property type="protein sequence ID" value="GAA4378790.1"/>
    <property type="molecule type" value="Genomic_DNA"/>
</dbReference>
<dbReference type="NCBIfam" id="TIGR04183">
    <property type="entry name" value="Por_Secre_tail"/>
    <property type="match status" value="1"/>
</dbReference>
<evidence type="ECO:0008006" key="4">
    <source>
        <dbReference type="Google" id="ProtNLM"/>
    </source>
</evidence>
<dbReference type="RefSeq" id="WP_345222859.1">
    <property type="nucleotide sequence ID" value="NZ_BAABHA010000002.1"/>
</dbReference>
<evidence type="ECO:0000256" key="1">
    <source>
        <dbReference type="SAM" id="SignalP"/>
    </source>
</evidence>
<keyword evidence="1" id="KW-0732">Signal</keyword>
<sequence>MRFIFLLLLFCGLLAAGSAGAQVRWQRTFGRATSNEAASELLPLRAGGYLIVGRQEFPARVYLVRTNSQGDTLWTRRFAIRGFEVLYTGRACEDPSGRVLITGDGVMINNNSSNGDAFLMLVDTNARGDSLWTRRTTGPTHDMYYDVTLDSNNNFFLSAGLMTQSQLLRIAASGQVLQQILPPPNTAVSCIVKVPGGFWVTSPNFFTPANARFRFVSDAGVFGATKPYLPGNLICYFLTAAEPGYVLMGGDGRLIKLTTDMDTVWSRQLRYFQRLPSVRHVRVTPDNNYVALAENYTPGGMSLSLHKLTRHGQQLRDTLFYRGDNTYAAGLAVGAAGDYVFAASLQTGTIGRGDIGLASLRPWSTVLATGPAASITHTLEAWPNPTSEFVTLRLPRPLVGKIELHNTLGQLMRAWPAAPSVSSTGQQVSLAGLASGLYLLTATDAAGNRSTVRLLKQ</sequence>
<feature type="signal peptide" evidence="1">
    <location>
        <begin position="1"/>
        <end position="21"/>
    </location>
</feature>
<organism evidence="2 3">
    <name type="scientific">Hymenobacter koreensis</name>
    <dbReference type="NCBI Taxonomy" id="1084523"/>
    <lineage>
        <taxon>Bacteria</taxon>
        <taxon>Pseudomonadati</taxon>
        <taxon>Bacteroidota</taxon>
        <taxon>Cytophagia</taxon>
        <taxon>Cytophagales</taxon>
        <taxon>Hymenobacteraceae</taxon>
        <taxon>Hymenobacter</taxon>
    </lineage>
</organism>
<keyword evidence="3" id="KW-1185">Reference proteome</keyword>
<dbReference type="Proteomes" id="UP001500454">
    <property type="component" value="Unassembled WGS sequence"/>
</dbReference>
<accession>A0ABP8IXN0</accession>
<comment type="caution">
    <text evidence="2">The sequence shown here is derived from an EMBL/GenBank/DDBJ whole genome shotgun (WGS) entry which is preliminary data.</text>
</comment>
<gene>
    <name evidence="2" type="ORF">GCM10023186_15660</name>
</gene>
<dbReference type="SUPFAM" id="SSF75011">
    <property type="entry name" value="3-carboxy-cis,cis-mucoante lactonizing enzyme"/>
    <property type="match status" value="1"/>
</dbReference>
<reference evidence="3" key="1">
    <citation type="journal article" date="2019" name="Int. J. Syst. Evol. Microbiol.">
        <title>The Global Catalogue of Microorganisms (GCM) 10K type strain sequencing project: providing services to taxonomists for standard genome sequencing and annotation.</title>
        <authorList>
            <consortium name="The Broad Institute Genomics Platform"/>
            <consortium name="The Broad Institute Genome Sequencing Center for Infectious Disease"/>
            <person name="Wu L."/>
            <person name="Ma J."/>
        </authorList>
    </citation>
    <scope>NUCLEOTIDE SEQUENCE [LARGE SCALE GENOMIC DNA]</scope>
    <source>
        <strain evidence="3">JCM 17924</strain>
    </source>
</reference>
<proteinExistence type="predicted"/>